<dbReference type="Proteomes" id="UP000611554">
    <property type="component" value="Unassembled WGS sequence"/>
</dbReference>
<protein>
    <submittedName>
        <fullName evidence="1">Uncharacterized protein</fullName>
    </submittedName>
</protein>
<proteinExistence type="predicted"/>
<keyword evidence="2" id="KW-1185">Reference proteome</keyword>
<gene>
    <name evidence="1" type="ORF">GCM10010140_35530</name>
</gene>
<reference evidence="2" key="1">
    <citation type="journal article" date="2019" name="Int. J. Syst. Evol. Microbiol.">
        <title>The Global Catalogue of Microorganisms (GCM) 10K type strain sequencing project: providing services to taxonomists for standard genome sequencing and annotation.</title>
        <authorList>
            <consortium name="The Broad Institute Genomics Platform"/>
            <consortium name="The Broad Institute Genome Sequencing Center for Infectious Disease"/>
            <person name="Wu L."/>
            <person name="Ma J."/>
        </authorList>
    </citation>
    <scope>NUCLEOTIDE SEQUENCE [LARGE SCALE GENOMIC DNA]</scope>
    <source>
        <strain evidence="2">JCM 3115</strain>
    </source>
</reference>
<comment type="caution">
    <text evidence="1">The sequence shown here is derived from an EMBL/GenBank/DDBJ whole genome shotgun (WGS) entry which is preliminary data.</text>
</comment>
<accession>A0ABQ2R0B3</accession>
<name>A0ABQ2R0B3_9ACTN</name>
<evidence type="ECO:0000313" key="2">
    <source>
        <dbReference type="Proteomes" id="UP000611554"/>
    </source>
</evidence>
<dbReference type="EMBL" id="BMQJ01000008">
    <property type="protein sequence ID" value="GGQ02326.1"/>
    <property type="molecule type" value="Genomic_DNA"/>
</dbReference>
<organism evidence="1 2">
    <name type="scientific">Streptosporangium pseudovulgare</name>
    <dbReference type="NCBI Taxonomy" id="35765"/>
    <lineage>
        <taxon>Bacteria</taxon>
        <taxon>Bacillati</taxon>
        <taxon>Actinomycetota</taxon>
        <taxon>Actinomycetes</taxon>
        <taxon>Streptosporangiales</taxon>
        <taxon>Streptosporangiaceae</taxon>
        <taxon>Streptosporangium</taxon>
    </lineage>
</organism>
<sequence>MPGGRPFPRAGCWEGSEREPHAAVAAPAGIDAGAMHLPADAYESLPTQVCGRTVPDRRRPHRVKLRPTDAFRPGIGHE</sequence>
<evidence type="ECO:0000313" key="1">
    <source>
        <dbReference type="EMBL" id="GGQ02326.1"/>
    </source>
</evidence>